<organism evidence="12 13">
    <name type="scientific">Hucho hucho</name>
    <name type="common">huchen</name>
    <dbReference type="NCBI Taxonomy" id="62062"/>
    <lineage>
        <taxon>Eukaryota</taxon>
        <taxon>Metazoa</taxon>
        <taxon>Chordata</taxon>
        <taxon>Craniata</taxon>
        <taxon>Vertebrata</taxon>
        <taxon>Euteleostomi</taxon>
        <taxon>Actinopterygii</taxon>
        <taxon>Neopterygii</taxon>
        <taxon>Teleostei</taxon>
        <taxon>Protacanthopterygii</taxon>
        <taxon>Salmoniformes</taxon>
        <taxon>Salmonidae</taxon>
        <taxon>Salmoninae</taxon>
        <taxon>Hucho</taxon>
    </lineage>
</organism>
<evidence type="ECO:0000256" key="7">
    <source>
        <dbReference type="ARBA" id="ARBA00023136"/>
    </source>
</evidence>
<evidence type="ECO:0000256" key="3">
    <source>
        <dbReference type="ARBA" id="ARBA00022729"/>
    </source>
</evidence>
<keyword evidence="7" id="KW-0472">Membrane</keyword>
<evidence type="ECO:0000313" key="12">
    <source>
        <dbReference type="Ensembl" id="ENSHHUP00000035841.1"/>
    </source>
</evidence>
<keyword evidence="8" id="KW-0675">Receptor</keyword>
<keyword evidence="9" id="KW-0325">Glycoprotein</keyword>
<evidence type="ECO:0000313" key="13">
    <source>
        <dbReference type="Proteomes" id="UP000314982"/>
    </source>
</evidence>
<evidence type="ECO:0000256" key="9">
    <source>
        <dbReference type="ARBA" id="ARBA00023180"/>
    </source>
</evidence>
<dbReference type="InterPro" id="IPR001245">
    <property type="entry name" value="Ser-Thr/Tyr_kinase_cat_dom"/>
</dbReference>
<dbReference type="GO" id="GO:0005524">
    <property type="term" value="F:ATP binding"/>
    <property type="evidence" value="ECO:0007669"/>
    <property type="project" value="UniProtKB-KW"/>
</dbReference>
<sequence length="184" mass="20468">SLSPLLCSSVSDSGSSQGLSQPSTQTTQYLRADTPNNATPVTSYPSLRIEKNDLRSVSLLEAKAKVKDIAISRLRVTLRDVLHEGTFGRIFHGVLLDEKDPAKEKQCFVKTVKDHASEVQVTMMLTESCKLRGLHHRNLLPISHVCTEEGEKPMVLLPYMNWGNLKLFLRQCKLAEANNPQVSP</sequence>
<keyword evidence="13" id="KW-1185">Reference proteome</keyword>
<dbReference type="InterPro" id="IPR000719">
    <property type="entry name" value="Prot_kinase_dom"/>
</dbReference>
<dbReference type="GO" id="GO:0007409">
    <property type="term" value="P:axonogenesis"/>
    <property type="evidence" value="ECO:0007669"/>
    <property type="project" value="TreeGrafter"/>
</dbReference>
<dbReference type="Gene3D" id="3.30.200.20">
    <property type="entry name" value="Phosphorylase Kinase, domain 1"/>
    <property type="match status" value="1"/>
</dbReference>
<evidence type="ECO:0000259" key="11">
    <source>
        <dbReference type="PROSITE" id="PS50011"/>
    </source>
</evidence>
<protein>
    <submittedName>
        <fullName evidence="12">Receptor like tyrosine kinase</fullName>
    </submittedName>
</protein>
<dbReference type="GO" id="GO:0004672">
    <property type="term" value="F:protein kinase activity"/>
    <property type="evidence" value="ECO:0007669"/>
    <property type="project" value="InterPro"/>
</dbReference>
<dbReference type="InterPro" id="IPR050122">
    <property type="entry name" value="RTK"/>
</dbReference>
<evidence type="ECO:0000256" key="4">
    <source>
        <dbReference type="ARBA" id="ARBA00022741"/>
    </source>
</evidence>
<dbReference type="GeneTree" id="ENSGT00940000155119"/>
<feature type="domain" description="Protein kinase" evidence="11">
    <location>
        <begin position="76"/>
        <end position="184"/>
    </location>
</feature>
<comment type="subcellular location">
    <subcellularLocation>
        <location evidence="1">Membrane</location>
        <topology evidence="1">Single-pass membrane protein</topology>
    </subcellularLocation>
</comment>
<evidence type="ECO:0000256" key="5">
    <source>
        <dbReference type="ARBA" id="ARBA00022840"/>
    </source>
</evidence>
<name>A0A4W5MAU5_9TELE</name>
<keyword evidence="5" id="KW-0067">ATP-binding</keyword>
<dbReference type="InterPro" id="IPR011009">
    <property type="entry name" value="Kinase-like_dom_sf"/>
</dbReference>
<dbReference type="AlphaFoldDB" id="A0A4W5MAU5"/>
<feature type="region of interest" description="Disordered" evidence="10">
    <location>
        <begin position="1"/>
        <end position="43"/>
    </location>
</feature>
<dbReference type="Pfam" id="PF07714">
    <property type="entry name" value="PK_Tyr_Ser-Thr"/>
    <property type="match status" value="1"/>
</dbReference>
<reference evidence="12" key="2">
    <citation type="submission" date="2025-08" db="UniProtKB">
        <authorList>
            <consortium name="Ensembl"/>
        </authorList>
    </citation>
    <scope>IDENTIFICATION</scope>
</reference>
<feature type="compositionally biased region" description="Polar residues" evidence="10">
    <location>
        <begin position="34"/>
        <end position="43"/>
    </location>
</feature>
<proteinExistence type="predicted"/>
<reference evidence="13" key="1">
    <citation type="submission" date="2018-06" db="EMBL/GenBank/DDBJ databases">
        <title>Genome assembly of Danube salmon.</title>
        <authorList>
            <person name="Macqueen D.J."/>
            <person name="Gundappa M.K."/>
        </authorList>
    </citation>
    <scope>NUCLEOTIDE SEQUENCE [LARGE SCALE GENOMIC DNA]</scope>
</reference>
<evidence type="ECO:0000256" key="6">
    <source>
        <dbReference type="ARBA" id="ARBA00022989"/>
    </source>
</evidence>
<evidence type="ECO:0000256" key="2">
    <source>
        <dbReference type="ARBA" id="ARBA00022692"/>
    </source>
</evidence>
<evidence type="ECO:0000256" key="1">
    <source>
        <dbReference type="ARBA" id="ARBA00004167"/>
    </source>
</evidence>
<dbReference type="Ensembl" id="ENSHHUT00000037277.1">
    <property type="protein sequence ID" value="ENSHHUP00000035841.1"/>
    <property type="gene ID" value="ENSHHUG00000022549.1"/>
</dbReference>
<keyword evidence="2" id="KW-0812">Transmembrane</keyword>
<dbReference type="PROSITE" id="PS50011">
    <property type="entry name" value="PROTEIN_KINASE_DOM"/>
    <property type="match status" value="1"/>
</dbReference>
<keyword evidence="3" id="KW-0732">Signal</keyword>
<dbReference type="PANTHER" id="PTHR24416:SF349">
    <property type="entry name" value="TYROSINE-PROTEIN KINASE RYK"/>
    <property type="match status" value="1"/>
</dbReference>
<dbReference type="Proteomes" id="UP000314982">
    <property type="component" value="Unassembled WGS sequence"/>
</dbReference>
<dbReference type="GO" id="GO:0051897">
    <property type="term" value="P:positive regulation of phosphatidylinositol 3-kinase/protein kinase B signal transduction"/>
    <property type="evidence" value="ECO:0007669"/>
    <property type="project" value="TreeGrafter"/>
</dbReference>
<dbReference type="SUPFAM" id="SSF56112">
    <property type="entry name" value="Protein kinase-like (PK-like)"/>
    <property type="match status" value="1"/>
</dbReference>
<feature type="compositionally biased region" description="Low complexity" evidence="10">
    <location>
        <begin position="1"/>
        <end position="28"/>
    </location>
</feature>
<accession>A0A4W5MAU5</accession>
<keyword evidence="4" id="KW-0547">Nucleotide-binding</keyword>
<dbReference type="GO" id="GO:0043235">
    <property type="term" value="C:receptor complex"/>
    <property type="evidence" value="ECO:0007669"/>
    <property type="project" value="TreeGrafter"/>
</dbReference>
<dbReference type="STRING" id="62062.ENSHHUP00000035841"/>
<evidence type="ECO:0000256" key="10">
    <source>
        <dbReference type="SAM" id="MobiDB-lite"/>
    </source>
</evidence>
<dbReference type="GO" id="GO:0005886">
    <property type="term" value="C:plasma membrane"/>
    <property type="evidence" value="ECO:0007669"/>
    <property type="project" value="TreeGrafter"/>
</dbReference>
<reference evidence="12" key="3">
    <citation type="submission" date="2025-09" db="UniProtKB">
        <authorList>
            <consortium name="Ensembl"/>
        </authorList>
    </citation>
    <scope>IDENTIFICATION</scope>
</reference>
<evidence type="ECO:0000256" key="8">
    <source>
        <dbReference type="ARBA" id="ARBA00023170"/>
    </source>
</evidence>
<keyword evidence="6" id="KW-1133">Transmembrane helix</keyword>
<dbReference type="GO" id="GO:0010976">
    <property type="term" value="P:positive regulation of neuron projection development"/>
    <property type="evidence" value="ECO:0007669"/>
    <property type="project" value="TreeGrafter"/>
</dbReference>
<dbReference type="PANTHER" id="PTHR24416">
    <property type="entry name" value="TYROSINE-PROTEIN KINASE RECEPTOR"/>
    <property type="match status" value="1"/>
</dbReference>
<dbReference type="FunFam" id="3.30.200.20:FF:000218">
    <property type="entry name" value="Tyrosine-protein kinase RYK"/>
    <property type="match status" value="1"/>
</dbReference>
<dbReference type="GO" id="GO:0007169">
    <property type="term" value="P:cell surface receptor protein tyrosine kinase signaling pathway"/>
    <property type="evidence" value="ECO:0007669"/>
    <property type="project" value="TreeGrafter"/>
</dbReference>